<protein>
    <submittedName>
        <fullName evidence="1">Uncharacterized protein</fullName>
    </submittedName>
</protein>
<sequence length="498" mass="55220">MGSGLQGRKGTLAWTSLGDPAILAAPLHSPSPRLAAPPRIPCLAAMADGVAPFSNAGYDGEDRISALHEDLLRAIISRLPVTDAARTAVLASRWRHIWRSTPLVLRDADLPGLSRAASVTRILSDHPGPFRTVLLRHCSFAYQDPGLGEWARLLAAKSAQEVAFLNRPTLRNPVRLPADILRCSSLRHLFLDFWMFPADLFRGADIILPHLHTLSMTRIHTSNQDLERFIATCPVLETLLLCGNKPMGVCVRSHSLICLVVGLSMAEEFAVVDAPLLERLMLLQPPVAGDLPAKVKIACASNLRVLGFLEPNFHKLQIGETVIECNTMAGPNILVRSVKILGVMVNFGVFWEIKMLASFLRCFPNVDTLHIQSALRDPSVTANEPSGKHHAEFWQEVCPVECLRSHVKKMVIHEFQGTQNEFEFLKFIAMNAQELQSLLVVLQEENFSSDMVNEIKDKLQCLRFRTGVTGLLLVLPKVGMFPWLQKAADLNIEDPFHC</sequence>
<keyword evidence="2" id="KW-1185">Reference proteome</keyword>
<evidence type="ECO:0000313" key="1">
    <source>
        <dbReference type="EnsemblPlants" id="AVESA.00010b.r2.7DG1356040.1.CDS"/>
    </source>
</evidence>
<organism evidence="1 2">
    <name type="scientific">Avena sativa</name>
    <name type="common">Oat</name>
    <dbReference type="NCBI Taxonomy" id="4498"/>
    <lineage>
        <taxon>Eukaryota</taxon>
        <taxon>Viridiplantae</taxon>
        <taxon>Streptophyta</taxon>
        <taxon>Embryophyta</taxon>
        <taxon>Tracheophyta</taxon>
        <taxon>Spermatophyta</taxon>
        <taxon>Magnoliopsida</taxon>
        <taxon>Liliopsida</taxon>
        <taxon>Poales</taxon>
        <taxon>Poaceae</taxon>
        <taxon>BOP clade</taxon>
        <taxon>Pooideae</taxon>
        <taxon>Poodae</taxon>
        <taxon>Poeae</taxon>
        <taxon>Poeae Chloroplast Group 1 (Aveneae type)</taxon>
        <taxon>Aveninae</taxon>
        <taxon>Avena</taxon>
    </lineage>
</organism>
<name>A0ACD6AE33_AVESA</name>
<dbReference type="EnsemblPlants" id="AVESA.00010b.r2.7DG1356040.1">
    <property type="protein sequence ID" value="AVESA.00010b.r2.7DG1356040.1.CDS"/>
    <property type="gene ID" value="AVESA.00010b.r2.7DG1356040"/>
</dbReference>
<proteinExistence type="predicted"/>
<dbReference type="Proteomes" id="UP001732700">
    <property type="component" value="Chromosome 7D"/>
</dbReference>
<reference evidence="1" key="1">
    <citation type="submission" date="2021-05" db="EMBL/GenBank/DDBJ databases">
        <authorList>
            <person name="Scholz U."/>
            <person name="Mascher M."/>
            <person name="Fiebig A."/>
        </authorList>
    </citation>
    <scope>NUCLEOTIDE SEQUENCE [LARGE SCALE GENOMIC DNA]</scope>
</reference>
<accession>A0ACD6AE33</accession>
<reference evidence="1" key="2">
    <citation type="submission" date="2025-09" db="UniProtKB">
        <authorList>
            <consortium name="EnsemblPlants"/>
        </authorList>
    </citation>
    <scope>IDENTIFICATION</scope>
</reference>
<evidence type="ECO:0000313" key="2">
    <source>
        <dbReference type="Proteomes" id="UP001732700"/>
    </source>
</evidence>